<comment type="caution">
    <text evidence="1">The sequence shown here is derived from an EMBL/GenBank/DDBJ whole genome shotgun (WGS) entry which is preliminary data.</text>
</comment>
<organism evidence="1 2">
    <name type="scientific">Vibrio ichthyoenteri ATCC 700023</name>
    <dbReference type="NCBI Taxonomy" id="870968"/>
    <lineage>
        <taxon>Bacteria</taxon>
        <taxon>Pseudomonadati</taxon>
        <taxon>Pseudomonadota</taxon>
        <taxon>Gammaproteobacteria</taxon>
        <taxon>Vibrionales</taxon>
        <taxon>Vibrionaceae</taxon>
        <taxon>Vibrio</taxon>
    </lineage>
</organism>
<protein>
    <submittedName>
        <fullName evidence="1">Uncharacterized protein</fullName>
    </submittedName>
</protein>
<accession>F9S0Z2</accession>
<evidence type="ECO:0000313" key="1">
    <source>
        <dbReference type="EMBL" id="EGU42975.1"/>
    </source>
</evidence>
<keyword evidence="2" id="KW-1185">Reference proteome</keyword>
<dbReference type="EMBL" id="AFWF01000092">
    <property type="protein sequence ID" value="EGU42975.1"/>
    <property type="molecule type" value="Genomic_DNA"/>
</dbReference>
<dbReference type="Proteomes" id="UP000004605">
    <property type="component" value="Unassembled WGS sequence"/>
</dbReference>
<gene>
    <name evidence="1" type="ORF">VII00023_02954</name>
</gene>
<name>F9S0Z2_9VIBR</name>
<reference evidence="1 2" key="1">
    <citation type="journal article" date="2012" name="Int. J. Syst. Evol. Microbiol.">
        <title>Vibrio caribbeanicus sp. nov., isolated from the marine sponge Scleritoderma cyanea.</title>
        <authorList>
            <person name="Hoffmann M."/>
            <person name="Monday S.R."/>
            <person name="Allard M.W."/>
            <person name="Strain E.A."/>
            <person name="Whittaker P."/>
            <person name="Naum M."/>
            <person name="McCarthy P.J."/>
            <person name="Lopez J.V."/>
            <person name="Fischer M."/>
            <person name="Brown E.W."/>
        </authorList>
    </citation>
    <scope>NUCLEOTIDE SEQUENCE [LARGE SCALE GENOMIC DNA]</scope>
    <source>
        <strain evidence="1 2">ATCC 700023</strain>
    </source>
</reference>
<sequence length="66" mass="7434">MVGFTGKGLLAECAPLIATKAKERGFSTIRIHTKRKGECRFLNKHGLAFELVEIRECGEFVLRLEL</sequence>
<evidence type="ECO:0000313" key="2">
    <source>
        <dbReference type="Proteomes" id="UP000004605"/>
    </source>
</evidence>
<proteinExistence type="predicted"/>
<dbReference type="AlphaFoldDB" id="F9S0Z2"/>